<keyword evidence="3" id="KW-1185">Reference proteome</keyword>
<dbReference type="AlphaFoldDB" id="A0A0C9UAN4"/>
<gene>
    <name evidence="2" type="ORF">M422DRAFT_71976</name>
</gene>
<dbReference type="OrthoDB" id="79171at2759"/>
<dbReference type="Proteomes" id="UP000054279">
    <property type="component" value="Unassembled WGS sequence"/>
</dbReference>
<evidence type="ECO:0000313" key="3">
    <source>
        <dbReference type="Proteomes" id="UP000054279"/>
    </source>
</evidence>
<dbReference type="HOGENOM" id="CLU_1908037_0_0_1"/>
<name>A0A0C9UAN4_SPHS4</name>
<feature type="region of interest" description="Disordered" evidence="1">
    <location>
        <begin position="56"/>
        <end position="77"/>
    </location>
</feature>
<accession>A0A0C9UAN4</accession>
<protein>
    <submittedName>
        <fullName evidence="2">Uncharacterized protein</fullName>
    </submittedName>
</protein>
<dbReference type="EMBL" id="KN837382">
    <property type="protein sequence ID" value="KIJ26147.1"/>
    <property type="molecule type" value="Genomic_DNA"/>
</dbReference>
<sequence>MKSSQSTREMDSGILHRVTSVAGSEDNRVYSVVFKGYNNTEQLKALPANYVYQAPPASSKRRLNKDEEDERERKKKKYEKKVEMTVTKVFLYDYVPCARFRVQFISDCNSFTTSSYNLPLIIPYFDDQMIELT</sequence>
<organism evidence="2 3">
    <name type="scientific">Sphaerobolus stellatus (strain SS14)</name>
    <dbReference type="NCBI Taxonomy" id="990650"/>
    <lineage>
        <taxon>Eukaryota</taxon>
        <taxon>Fungi</taxon>
        <taxon>Dikarya</taxon>
        <taxon>Basidiomycota</taxon>
        <taxon>Agaricomycotina</taxon>
        <taxon>Agaricomycetes</taxon>
        <taxon>Phallomycetidae</taxon>
        <taxon>Geastrales</taxon>
        <taxon>Sphaerobolaceae</taxon>
        <taxon>Sphaerobolus</taxon>
    </lineage>
</organism>
<proteinExistence type="predicted"/>
<reference evidence="2 3" key="1">
    <citation type="submission" date="2014-06" db="EMBL/GenBank/DDBJ databases">
        <title>Evolutionary Origins and Diversification of the Mycorrhizal Mutualists.</title>
        <authorList>
            <consortium name="DOE Joint Genome Institute"/>
            <consortium name="Mycorrhizal Genomics Consortium"/>
            <person name="Kohler A."/>
            <person name="Kuo A."/>
            <person name="Nagy L.G."/>
            <person name="Floudas D."/>
            <person name="Copeland A."/>
            <person name="Barry K.W."/>
            <person name="Cichocki N."/>
            <person name="Veneault-Fourrey C."/>
            <person name="LaButti K."/>
            <person name="Lindquist E.A."/>
            <person name="Lipzen A."/>
            <person name="Lundell T."/>
            <person name="Morin E."/>
            <person name="Murat C."/>
            <person name="Riley R."/>
            <person name="Ohm R."/>
            <person name="Sun H."/>
            <person name="Tunlid A."/>
            <person name="Henrissat B."/>
            <person name="Grigoriev I.V."/>
            <person name="Hibbett D.S."/>
            <person name="Martin F."/>
        </authorList>
    </citation>
    <scope>NUCLEOTIDE SEQUENCE [LARGE SCALE GENOMIC DNA]</scope>
    <source>
        <strain evidence="2 3">SS14</strain>
    </source>
</reference>
<evidence type="ECO:0000313" key="2">
    <source>
        <dbReference type="EMBL" id="KIJ26147.1"/>
    </source>
</evidence>
<evidence type="ECO:0000256" key="1">
    <source>
        <dbReference type="SAM" id="MobiDB-lite"/>
    </source>
</evidence>